<dbReference type="InterPro" id="IPR005662">
    <property type="entry name" value="GTPase_Era-like"/>
</dbReference>
<evidence type="ECO:0000256" key="10">
    <source>
        <dbReference type="ARBA" id="ARBA00023134"/>
    </source>
</evidence>
<dbReference type="NCBIfam" id="TIGR00231">
    <property type="entry name" value="small_GTP"/>
    <property type="match status" value="1"/>
</dbReference>
<accession>A0A1Q9AL06</accession>
<sequence>MSDEIPSGPESAPESAVDTPTHSGFVALIGATNAGKSTLVNRLVGAKVTIVSHKVQTTRAIVRGIAIHERAQIVFMDTPGIFKPRRRLDRAMVTTAWGGAKDADLVVLLVDSERGLRGDTEAILEGLKEVRQPKILVLNKIDRVRPEDLLKLASAANETVAFDRTFMLSAATGSGCEDFLDYLAKTLPEGPWYYPEDQISDLPMRQLAAEITREKLFLRLHQELPYASHVETEKWEERKDGSVRIEQVIYVERESQKKIALGKQGEAIKAISTAARKEISEILEQPVHLFLFVKVRENWGDDPARFREMGLEFPRG</sequence>
<dbReference type="GO" id="GO:0005886">
    <property type="term" value="C:plasma membrane"/>
    <property type="evidence" value="ECO:0007669"/>
    <property type="project" value="UniProtKB-SubCell"/>
</dbReference>
<feature type="domain" description="Era-type G" evidence="16">
    <location>
        <begin position="22"/>
        <end position="189"/>
    </location>
</feature>
<keyword evidence="11 12" id="KW-0472">Membrane</keyword>
<name>A0A1Q9AL06_9HYPH</name>
<dbReference type="FunFam" id="3.30.300.20:FF:000031">
    <property type="entry name" value="GTPase Era"/>
    <property type="match status" value="1"/>
</dbReference>
<comment type="similarity">
    <text evidence="1 12 13 14">Belongs to the TRAFAC class TrmE-Era-EngA-EngB-Septin-like GTPase superfamily. Era GTPase family.</text>
</comment>
<dbReference type="InterPro" id="IPR004044">
    <property type="entry name" value="KH_dom_type_2"/>
</dbReference>
<evidence type="ECO:0000259" key="15">
    <source>
        <dbReference type="PROSITE" id="PS50823"/>
    </source>
</evidence>
<evidence type="ECO:0000259" key="16">
    <source>
        <dbReference type="PROSITE" id="PS51713"/>
    </source>
</evidence>
<dbReference type="PROSITE" id="PS51713">
    <property type="entry name" value="G_ERA"/>
    <property type="match status" value="1"/>
</dbReference>
<evidence type="ECO:0000256" key="7">
    <source>
        <dbReference type="ARBA" id="ARBA00022730"/>
    </source>
</evidence>
<organism evidence="17 18">
    <name type="scientific">Xaviernesmea rhizosphaerae</name>
    <dbReference type="NCBI Taxonomy" id="1672749"/>
    <lineage>
        <taxon>Bacteria</taxon>
        <taxon>Pseudomonadati</taxon>
        <taxon>Pseudomonadota</taxon>
        <taxon>Alphaproteobacteria</taxon>
        <taxon>Hyphomicrobiales</taxon>
        <taxon>Rhizobiaceae</taxon>
        <taxon>Rhizobium/Agrobacterium group</taxon>
        <taxon>Xaviernesmea</taxon>
    </lineage>
</organism>
<reference evidence="17 18" key="1">
    <citation type="submission" date="2016-09" db="EMBL/GenBank/DDBJ databases">
        <title>Rhizobium sp. nov., a novel species isolated from the rice rhizosphere.</title>
        <authorList>
            <person name="Zhao J."/>
            <person name="Zhang X."/>
        </authorList>
    </citation>
    <scope>NUCLEOTIDE SEQUENCE [LARGE SCALE GENOMIC DNA]</scope>
    <source>
        <strain evidence="17 18">MH17</strain>
    </source>
</reference>
<dbReference type="GO" id="GO:0005525">
    <property type="term" value="F:GTP binding"/>
    <property type="evidence" value="ECO:0007669"/>
    <property type="project" value="UniProtKB-UniRule"/>
</dbReference>
<dbReference type="CDD" id="cd22534">
    <property type="entry name" value="KH-II_Era"/>
    <property type="match status" value="1"/>
</dbReference>
<keyword evidence="6" id="KW-0997">Cell inner membrane</keyword>
<protein>
    <recommendedName>
        <fullName evidence="2 12">GTPase Era</fullName>
    </recommendedName>
</protein>
<evidence type="ECO:0000313" key="17">
    <source>
        <dbReference type="EMBL" id="OLP55972.1"/>
    </source>
</evidence>
<feature type="region of interest" description="G2" evidence="13">
    <location>
        <begin position="56"/>
        <end position="60"/>
    </location>
</feature>
<dbReference type="InterPro" id="IPR027417">
    <property type="entry name" value="P-loop_NTPase"/>
</dbReference>
<dbReference type="RefSeq" id="WP_075634458.1">
    <property type="nucleotide sequence ID" value="NZ_MKIO01000025.1"/>
</dbReference>
<dbReference type="STRING" id="1672749.BJF92_02380"/>
<dbReference type="OrthoDB" id="9805918at2"/>
<dbReference type="GO" id="GO:0003924">
    <property type="term" value="F:GTPase activity"/>
    <property type="evidence" value="ECO:0007669"/>
    <property type="project" value="UniProtKB-UniRule"/>
</dbReference>
<evidence type="ECO:0000313" key="18">
    <source>
        <dbReference type="Proteomes" id="UP000186143"/>
    </source>
</evidence>
<evidence type="ECO:0000256" key="3">
    <source>
        <dbReference type="ARBA" id="ARBA00022475"/>
    </source>
</evidence>
<comment type="subunit">
    <text evidence="12">Monomer.</text>
</comment>
<comment type="caution">
    <text evidence="17">The sequence shown here is derived from an EMBL/GenBank/DDBJ whole genome shotgun (WGS) entry which is preliminary data.</text>
</comment>
<dbReference type="InterPro" id="IPR009019">
    <property type="entry name" value="KH_sf_prok-type"/>
</dbReference>
<dbReference type="Gene3D" id="3.40.50.300">
    <property type="entry name" value="P-loop containing nucleotide triphosphate hydrolases"/>
    <property type="match status" value="1"/>
</dbReference>
<feature type="binding site" evidence="12">
    <location>
        <begin position="139"/>
        <end position="142"/>
    </location>
    <ligand>
        <name>GTP</name>
        <dbReference type="ChEBI" id="CHEBI:37565"/>
    </ligand>
</feature>
<dbReference type="InterPro" id="IPR006073">
    <property type="entry name" value="GTP-bd"/>
</dbReference>
<dbReference type="CDD" id="cd04163">
    <property type="entry name" value="Era"/>
    <property type="match status" value="1"/>
</dbReference>
<dbReference type="NCBIfam" id="NF000908">
    <property type="entry name" value="PRK00089.1"/>
    <property type="match status" value="1"/>
</dbReference>
<keyword evidence="8 12" id="KW-0547">Nucleotide-binding</keyword>
<keyword evidence="3 12" id="KW-1003">Cell membrane</keyword>
<comment type="function">
    <text evidence="12">An essential GTPase that binds both GDP and GTP, with rapid nucleotide exchange. Plays a role in 16S rRNA processing and 30S ribosomal subunit biogenesis and possibly also in cell cycle regulation and energy metabolism.</text>
</comment>
<dbReference type="SUPFAM" id="SSF54814">
    <property type="entry name" value="Prokaryotic type KH domain (KH-domain type II)"/>
    <property type="match status" value="1"/>
</dbReference>
<evidence type="ECO:0000256" key="4">
    <source>
        <dbReference type="ARBA" id="ARBA00022490"/>
    </source>
</evidence>
<dbReference type="GO" id="GO:0070181">
    <property type="term" value="F:small ribosomal subunit rRNA binding"/>
    <property type="evidence" value="ECO:0007669"/>
    <property type="project" value="UniProtKB-UniRule"/>
</dbReference>
<dbReference type="EMBL" id="MKIO01000025">
    <property type="protein sequence ID" value="OLP55972.1"/>
    <property type="molecule type" value="Genomic_DNA"/>
</dbReference>
<evidence type="ECO:0000256" key="13">
    <source>
        <dbReference type="PROSITE-ProRule" id="PRU01050"/>
    </source>
</evidence>
<feature type="region of interest" description="G3" evidence="13">
    <location>
        <begin position="77"/>
        <end position="80"/>
    </location>
</feature>
<gene>
    <name evidence="12" type="primary">era</name>
    <name evidence="17" type="ORF">BJF92_02380</name>
</gene>
<evidence type="ECO:0000256" key="12">
    <source>
        <dbReference type="HAMAP-Rule" id="MF_00367"/>
    </source>
</evidence>
<dbReference type="Pfam" id="PF07650">
    <property type="entry name" value="KH_2"/>
    <property type="match status" value="1"/>
</dbReference>
<keyword evidence="10 12" id="KW-0342">GTP-binding</keyword>
<evidence type="ECO:0000256" key="8">
    <source>
        <dbReference type="ARBA" id="ARBA00022741"/>
    </source>
</evidence>
<dbReference type="Pfam" id="PF01926">
    <property type="entry name" value="MMR_HSR1"/>
    <property type="match status" value="1"/>
</dbReference>
<dbReference type="GO" id="GO:0005829">
    <property type="term" value="C:cytosol"/>
    <property type="evidence" value="ECO:0007669"/>
    <property type="project" value="TreeGrafter"/>
</dbReference>
<feature type="domain" description="KH type-2" evidence="15">
    <location>
        <begin position="220"/>
        <end position="297"/>
    </location>
</feature>
<feature type="region of interest" description="G1" evidence="13">
    <location>
        <begin position="30"/>
        <end position="37"/>
    </location>
</feature>
<feature type="region of interest" description="G5" evidence="13">
    <location>
        <begin position="168"/>
        <end position="170"/>
    </location>
</feature>
<dbReference type="PANTHER" id="PTHR42698">
    <property type="entry name" value="GTPASE ERA"/>
    <property type="match status" value="1"/>
</dbReference>
<evidence type="ECO:0000256" key="1">
    <source>
        <dbReference type="ARBA" id="ARBA00007921"/>
    </source>
</evidence>
<keyword evidence="9 12" id="KW-0694">RNA-binding</keyword>
<evidence type="ECO:0000256" key="14">
    <source>
        <dbReference type="RuleBase" id="RU003761"/>
    </source>
</evidence>
<dbReference type="GO" id="GO:0000028">
    <property type="term" value="P:ribosomal small subunit assembly"/>
    <property type="evidence" value="ECO:0007669"/>
    <property type="project" value="TreeGrafter"/>
</dbReference>
<dbReference type="Gene3D" id="3.30.300.20">
    <property type="match status" value="1"/>
</dbReference>
<feature type="binding site" evidence="12">
    <location>
        <begin position="30"/>
        <end position="37"/>
    </location>
    <ligand>
        <name>GTP</name>
        <dbReference type="ChEBI" id="CHEBI:37565"/>
    </ligand>
</feature>
<dbReference type="GO" id="GO:0043024">
    <property type="term" value="F:ribosomal small subunit binding"/>
    <property type="evidence" value="ECO:0007669"/>
    <property type="project" value="TreeGrafter"/>
</dbReference>
<dbReference type="NCBIfam" id="TIGR00436">
    <property type="entry name" value="era"/>
    <property type="match status" value="1"/>
</dbReference>
<dbReference type="SUPFAM" id="SSF52540">
    <property type="entry name" value="P-loop containing nucleoside triphosphate hydrolases"/>
    <property type="match status" value="1"/>
</dbReference>
<dbReference type="AlphaFoldDB" id="A0A1Q9AL06"/>
<dbReference type="Proteomes" id="UP000186143">
    <property type="component" value="Unassembled WGS sequence"/>
</dbReference>
<dbReference type="InterPro" id="IPR005225">
    <property type="entry name" value="Small_GTP-bd"/>
</dbReference>
<keyword evidence="5 12" id="KW-0690">Ribosome biogenesis</keyword>
<comment type="subcellular location">
    <subcellularLocation>
        <location evidence="12">Cytoplasm</location>
    </subcellularLocation>
    <subcellularLocation>
        <location evidence="12">Cell membrane</location>
        <topology evidence="12">Peripheral membrane protein</topology>
    </subcellularLocation>
</comment>
<evidence type="ECO:0000256" key="9">
    <source>
        <dbReference type="ARBA" id="ARBA00022884"/>
    </source>
</evidence>
<dbReference type="InterPro" id="IPR030388">
    <property type="entry name" value="G_ERA_dom"/>
</dbReference>
<evidence type="ECO:0000256" key="6">
    <source>
        <dbReference type="ARBA" id="ARBA00022519"/>
    </source>
</evidence>
<proteinExistence type="inferred from homology"/>
<dbReference type="PANTHER" id="PTHR42698:SF1">
    <property type="entry name" value="GTPASE ERA, MITOCHONDRIAL"/>
    <property type="match status" value="1"/>
</dbReference>
<keyword evidence="7 12" id="KW-0699">rRNA-binding</keyword>
<keyword evidence="4 12" id="KW-0963">Cytoplasm</keyword>
<evidence type="ECO:0000256" key="2">
    <source>
        <dbReference type="ARBA" id="ARBA00020484"/>
    </source>
</evidence>
<dbReference type="PROSITE" id="PS50823">
    <property type="entry name" value="KH_TYPE_2"/>
    <property type="match status" value="1"/>
</dbReference>
<dbReference type="InterPro" id="IPR015946">
    <property type="entry name" value="KH_dom-like_a/b"/>
</dbReference>
<dbReference type="HAMAP" id="MF_00367">
    <property type="entry name" value="GTPase_Era"/>
    <property type="match status" value="1"/>
</dbReference>
<feature type="binding site" evidence="12">
    <location>
        <begin position="77"/>
        <end position="81"/>
    </location>
    <ligand>
        <name>GTP</name>
        <dbReference type="ChEBI" id="CHEBI:37565"/>
    </ligand>
</feature>
<evidence type="ECO:0000256" key="11">
    <source>
        <dbReference type="ARBA" id="ARBA00023136"/>
    </source>
</evidence>
<evidence type="ECO:0000256" key="5">
    <source>
        <dbReference type="ARBA" id="ARBA00022517"/>
    </source>
</evidence>
<feature type="region of interest" description="G4" evidence="13">
    <location>
        <begin position="139"/>
        <end position="142"/>
    </location>
</feature>